<dbReference type="PANTHER" id="PTHR11552:SF147">
    <property type="entry name" value="CHOLINE DEHYDROGENASE, MITOCHONDRIAL"/>
    <property type="match status" value="1"/>
</dbReference>
<dbReference type="SUPFAM" id="SSF54373">
    <property type="entry name" value="FAD-linked reductases, C-terminal domain"/>
    <property type="match status" value="1"/>
</dbReference>
<dbReference type="AlphaFoldDB" id="A0A1B0GMI8"/>
<evidence type="ECO:0000256" key="4">
    <source>
        <dbReference type="ARBA" id="ARBA00022827"/>
    </source>
</evidence>
<evidence type="ECO:0000256" key="5">
    <source>
        <dbReference type="PIRSR" id="PIRSR000137-2"/>
    </source>
</evidence>
<dbReference type="InterPro" id="IPR007867">
    <property type="entry name" value="GMC_OxRtase_C"/>
</dbReference>
<protein>
    <recommendedName>
        <fullName evidence="6">Glucose-methanol-choline oxidoreductase N-terminal domain-containing protein</fullName>
    </recommendedName>
</protein>
<evidence type="ECO:0000259" key="6">
    <source>
        <dbReference type="PROSITE" id="PS00624"/>
    </source>
</evidence>
<dbReference type="Gene3D" id="3.30.560.10">
    <property type="entry name" value="Glucose Oxidase, domain 3"/>
    <property type="match status" value="1"/>
</dbReference>
<evidence type="ECO:0000313" key="8">
    <source>
        <dbReference type="Proteomes" id="UP000092462"/>
    </source>
</evidence>
<dbReference type="VEuPathDB" id="VectorBase:PPAPM1_011630"/>
<dbReference type="Proteomes" id="UP000092462">
    <property type="component" value="Unassembled WGS sequence"/>
</dbReference>
<feature type="domain" description="Glucose-methanol-choline oxidoreductase N-terminal" evidence="6">
    <location>
        <begin position="262"/>
        <end position="276"/>
    </location>
</feature>
<evidence type="ECO:0000313" key="7">
    <source>
        <dbReference type="EnsemblMetazoa" id="PPAI002372-PA"/>
    </source>
</evidence>
<sequence length="570" mass="63351">FEEYDFIIVGAGSAGCVLANRLSENPNWNILLLEAGGDPPIESAIPRLFLAVPVPPYDWQYYAERSDNFSLLQPNGDFWPRGKMLGGSSSTNGMFYVRGNEGDYDNWEKLGNPGWGWNDVLEYFKKSENNKNPEIANAFDGYYHSTSGPMSVELYNSDEPINAVIVQAAKEMGFKFVQDINAKEHIGFTYSQGTLNSGLRESTATAFLIPAMNRPNLHVVKHAHVLDLVINEDGEVSGVRMNLRGEQELKAYAKKEVILSAGAINSPQILMLSGIGPSAHLQEMGIPVIKNLQVGKNLQDHSIVPFFIQLDKSTAVPVSASDIMQAFFLYLTTHTGFFATTGSLQTLGYINVHDPLAKYPNFQYYHIAFQKGQVADIVGTFKGLGYSDTLTDFAGKIVQESNILVIIPSLLTPKSEGEILLRSAEPTEKPRILANFFGEYSDIEAYIKAIRLYLRFLNTETYRTREAELLHLPIPECDLLEFKSDKYWECYCRYTVTTVFHPVGTVKMGPDYDPGSVLNHRLKVKGCTGLRVIDASVMPKVPGGNTNAPTIMVAEKGADFIKEDWGYVSL</sequence>
<evidence type="ECO:0000256" key="1">
    <source>
        <dbReference type="ARBA" id="ARBA00001974"/>
    </source>
</evidence>
<accession>A0A1B0GMI8</accession>
<dbReference type="PIRSF" id="PIRSF000137">
    <property type="entry name" value="Alcohol_oxidase"/>
    <property type="match status" value="1"/>
</dbReference>
<dbReference type="Pfam" id="PF00732">
    <property type="entry name" value="GMC_oxred_N"/>
    <property type="match status" value="1"/>
</dbReference>
<dbReference type="EMBL" id="AJVK01024562">
    <property type="status" value="NOT_ANNOTATED_CDS"/>
    <property type="molecule type" value="Genomic_DNA"/>
</dbReference>
<dbReference type="Gene3D" id="3.50.50.60">
    <property type="entry name" value="FAD/NAD(P)-binding domain"/>
    <property type="match status" value="1"/>
</dbReference>
<comment type="similarity">
    <text evidence="2">Belongs to the GMC oxidoreductase family.</text>
</comment>
<dbReference type="SUPFAM" id="SSF51905">
    <property type="entry name" value="FAD/NAD(P)-binding domain"/>
    <property type="match status" value="1"/>
</dbReference>
<name>A0A1B0GMI8_PHLPP</name>
<dbReference type="PANTHER" id="PTHR11552">
    <property type="entry name" value="GLUCOSE-METHANOL-CHOLINE GMC OXIDOREDUCTASE"/>
    <property type="match status" value="1"/>
</dbReference>
<evidence type="ECO:0000256" key="3">
    <source>
        <dbReference type="ARBA" id="ARBA00022630"/>
    </source>
</evidence>
<keyword evidence="8" id="KW-1185">Reference proteome</keyword>
<dbReference type="InterPro" id="IPR012132">
    <property type="entry name" value="GMC_OxRdtase"/>
</dbReference>
<keyword evidence="3" id="KW-0285">Flavoprotein</keyword>
<evidence type="ECO:0000256" key="2">
    <source>
        <dbReference type="ARBA" id="ARBA00010790"/>
    </source>
</evidence>
<dbReference type="EMBL" id="AJVK01024561">
    <property type="status" value="NOT_ANNOTATED_CDS"/>
    <property type="molecule type" value="Genomic_DNA"/>
</dbReference>
<comment type="cofactor">
    <cofactor evidence="1 5">
        <name>FAD</name>
        <dbReference type="ChEBI" id="CHEBI:57692"/>
    </cofactor>
</comment>
<dbReference type="GO" id="GO:0050660">
    <property type="term" value="F:flavin adenine dinucleotide binding"/>
    <property type="evidence" value="ECO:0007669"/>
    <property type="project" value="InterPro"/>
</dbReference>
<dbReference type="VEuPathDB" id="VectorBase:PPAI002372"/>
<feature type="binding site" evidence="5">
    <location>
        <position position="225"/>
    </location>
    <ligand>
        <name>FAD</name>
        <dbReference type="ChEBI" id="CHEBI:57692"/>
    </ligand>
</feature>
<dbReference type="PROSITE" id="PS00624">
    <property type="entry name" value="GMC_OXRED_2"/>
    <property type="match status" value="1"/>
</dbReference>
<dbReference type="Pfam" id="PF05199">
    <property type="entry name" value="GMC_oxred_C"/>
    <property type="match status" value="1"/>
</dbReference>
<dbReference type="InterPro" id="IPR036188">
    <property type="entry name" value="FAD/NAD-bd_sf"/>
</dbReference>
<reference evidence="7" key="1">
    <citation type="submission" date="2022-08" db="UniProtKB">
        <authorList>
            <consortium name="EnsemblMetazoa"/>
        </authorList>
    </citation>
    <scope>IDENTIFICATION</scope>
    <source>
        <strain evidence="7">Israel</strain>
    </source>
</reference>
<proteinExistence type="inferred from homology"/>
<dbReference type="EnsemblMetazoa" id="PPAI002372-RA">
    <property type="protein sequence ID" value="PPAI002372-PA"/>
    <property type="gene ID" value="PPAI002372"/>
</dbReference>
<dbReference type="InterPro" id="IPR000172">
    <property type="entry name" value="GMC_OxRdtase_N"/>
</dbReference>
<organism evidence="7 8">
    <name type="scientific">Phlebotomus papatasi</name>
    <name type="common">Sandfly</name>
    <dbReference type="NCBI Taxonomy" id="29031"/>
    <lineage>
        <taxon>Eukaryota</taxon>
        <taxon>Metazoa</taxon>
        <taxon>Ecdysozoa</taxon>
        <taxon>Arthropoda</taxon>
        <taxon>Hexapoda</taxon>
        <taxon>Insecta</taxon>
        <taxon>Pterygota</taxon>
        <taxon>Neoptera</taxon>
        <taxon>Endopterygota</taxon>
        <taxon>Diptera</taxon>
        <taxon>Nematocera</taxon>
        <taxon>Psychodoidea</taxon>
        <taxon>Psychodidae</taxon>
        <taxon>Phlebotomus</taxon>
        <taxon>Phlebotomus</taxon>
    </lineage>
</organism>
<keyword evidence="4 5" id="KW-0274">FAD</keyword>
<dbReference type="GO" id="GO:0016614">
    <property type="term" value="F:oxidoreductase activity, acting on CH-OH group of donors"/>
    <property type="evidence" value="ECO:0007669"/>
    <property type="project" value="InterPro"/>
</dbReference>